<keyword evidence="8" id="KW-1185">Reference proteome</keyword>
<feature type="transmembrane region" description="Helical" evidence="6">
    <location>
        <begin position="149"/>
        <end position="171"/>
    </location>
</feature>
<evidence type="ECO:0000256" key="1">
    <source>
        <dbReference type="ARBA" id="ARBA00004651"/>
    </source>
</evidence>
<evidence type="ECO:0000256" key="2">
    <source>
        <dbReference type="ARBA" id="ARBA00022475"/>
    </source>
</evidence>
<feature type="transmembrane region" description="Helical" evidence="6">
    <location>
        <begin position="202"/>
        <end position="220"/>
    </location>
</feature>
<proteinExistence type="predicted"/>
<evidence type="ECO:0000256" key="3">
    <source>
        <dbReference type="ARBA" id="ARBA00022692"/>
    </source>
</evidence>
<dbReference type="PANTHER" id="PTHR47089">
    <property type="entry name" value="ABC TRANSPORTER, PERMEASE PROTEIN"/>
    <property type="match status" value="1"/>
</dbReference>
<sequence length="358" mass="38424">MIRLEPRTEPSRAMIALTPILAVLATMIAGGILFSVLGKNPFEAIRMIFWDPVLGEHAFYYRGQILVKAAPLIMIALGLSFGFRAGIWNIGAEGQFIMGAVIGAAAGLALYPSQSIFVYPIMLIAGTLGGMLWALIPAYLKIKFNANEILVSLMLVYVAFNFLAGMVTGPLRDPDGFNFPESRSFQQWDAASNPELIAGSGIHWGVLMTLGLVIVAYIVLTRHIFGFHIRLAGQSPRAAKFGGVNPNKMIAICLGLSGALAGMAGLYEVTGPAGKLTTTFPLGYGFTAIIVAFLGRLHPIGILLAGLLLAVTYVGGDVIQANLSLPKASIQVFQGMLLFFLLAVDVLVHFRLRFKRGI</sequence>
<dbReference type="EMBL" id="BMZF01000001">
    <property type="protein sequence ID" value="GHA45009.1"/>
    <property type="molecule type" value="Genomic_DNA"/>
</dbReference>
<dbReference type="RefSeq" id="WP_189639198.1">
    <property type="nucleotide sequence ID" value="NZ_BMZF01000001.1"/>
</dbReference>
<feature type="transmembrane region" description="Helical" evidence="6">
    <location>
        <begin position="300"/>
        <end position="316"/>
    </location>
</feature>
<reference evidence="8" key="1">
    <citation type="journal article" date="2019" name="Int. J. Syst. Evol. Microbiol.">
        <title>The Global Catalogue of Microorganisms (GCM) 10K type strain sequencing project: providing services to taxonomists for standard genome sequencing and annotation.</title>
        <authorList>
            <consortium name="The Broad Institute Genomics Platform"/>
            <consortium name="The Broad Institute Genome Sequencing Center for Infectious Disease"/>
            <person name="Wu L."/>
            <person name="Ma J."/>
        </authorList>
    </citation>
    <scope>NUCLEOTIDE SEQUENCE [LARGE SCALE GENOMIC DNA]</scope>
    <source>
        <strain evidence="8">KCTC 32465</strain>
    </source>
</reference>
<dbReference type="CDD" id="cd06580">
    <property type="entry name" value="TM_PBP1_transp_TpRbsC_like"/>
    <property type="match status" value="1"/>
</dbReference>
<organism evidence="7 8">
    <name type="scientific">Paramylibacter ulvae</name>
    <dbReference type="NCBI Taxonomy" id="1651968"/>
    <lineage>
        <taxon>Bacteria</taxon>
        <taxon>Pseudomonadati</taxon>
        <taxon>Pseudomonadota</taxon>
        <taxon>Alphaproteobacteria</taxon>
        <taxon>Rhodobacterales</taxon>
        <taxon>Paracoccaceae</taxon>
        <taxon>Paramylibacter</taxon>
    </lineage>
</organism>
<feature type="transmembrane region" description="Helical" evidence="6">
    <location>
        <begin position="328"/>
        <end position="348"/>
    </location>
</feature>
<protein>
    <submittedName>
        <fullName evidence="7">ABC transporter permease</fullName>
    </submittedName>
</protein>
<feature type="transmembrane region" description="Helical" evidence="6">
    <location>
        <begin position="273"/>
        <end position="293"/>
    </location>
</feature>
<keyword evidence="4 6" id="KW-1133">Transmembrane helix</keyword>
<dbReference type="InterPro" id="IPR001851">
    <property type="entry name" value="ABC_transp_permease"/>
</dbReference>
<evidence type="ECO:0000313" key="8">
    <source>
        <dbReference type="Proteomes" id="UP000634455"/>
    </source>
</evidence>
<dbReference type="Pfam" id="PF02653">
    <property type="entry name" value="BPD_transp_2"/>
    <property type="match status" value="1"/>
</dbReference>
<keyword evidence="2" id="KW-1003">Cell membrane</keyword>
<evidence type="ECO:0000313" key="7">
    <source>
        <dbReference type="EMBL" id="GHA45009.1"/>
    </source>
</evidence>
<comment type="subcellular location">
    <subcellularLocation>
        <location evidence="1">Cell membrane</location>
        <topology evidence="1">Multi-pass membrane protein</topology>
    </subcellularLocation>
</comment>
<dbReference type="PANTHER" id="PTHR47089:SF1">
    <property type="entry name" value="GUANOSINE ABC TRANSPORTER PERMEASE PROTEIN NUPP"/>
    <property type="match status" value="1"/>
</dbReference>
<evidence type="ECO:0000256" key="4">
    <source>
        <dbReference type="ARBA" id="ARBA00022989"/>
    </source>
</evidence>
<feature type="transmembrane region" description="Helical" evidence="6">
    <location>
        <begin position="249"/>
        <end position="267"/>
    </location>
</feature>
<keyword evidence="5 6" id="KW-0472">Membrane</keyword>
<feature type="transmembrane region" description="Helical" evidence="6">
    <location>
        <begin position="117"/>
        <end position="140"/>
    </location>
</feature>
<gene>
    <name evidence="7" type="ORF">GCM10008927_07430</name>
</gene>
<name>A0ABQ3D096_9RHOB</name>
<accession>A0ABQ3D096</accession>
<feature type="transmembrane region" description="Helical" evidence="6">
    <location>
        <begin position="58"/>
        <end position="83"/>
    </location>
</feature>
<evidence type="ECO:0000256" key="6">
    <source>
        <dbReference type="SAM" id="Phobius"/>
    </source>
</evidence>
<feature type="transmembrane region" description="Helical" evidence="6">
    <location>
        <begin position="12"/>
        <end position="38"/>
    </location>
</feature>
<keyword evidence="3 6" id="KW-0812">Transmembrane</keyword>
<evidence type="ECO:0000256" key="5">
    <source>
        <dbReference type="ARBA" id="ARBA00023136"/>
    </source>
</evidence>
<comment type="caution">
    <text evidence="7">The sequence shown here is derived from an EMBL/GenBank/DDBJ whole genome shotgun (WGS) entry which is preliminary data.</text>
</comment>
<dbReference type="Proteomes" id="UP000634455">
    <property type="component" value="Unassembled WGS sequence"/>
</dbReference>